<keyword evidence="4" id="KW-0472">Membrane</keyword>
<protein>
    <recommendedName>
        <fullName evidence="8">Mitochondrial inner membrane protein</fullName>
    </recommendedName>
</protein>
<evidence type="ECO:0000313" key="6">
    <source>
        <dbReference type="EMBL" id="EDQ35183.2"/>
    </source>
</evidence>
<evidence type="ECO:0000256" key="4">
    <source>
        <dbReference type="ARBA" id="ARBA00023136"/>
    </source>
</evidence>
<dbReference type="RefSeq" id="WP_169743272.1">
    <property type="nucleotide sequence ID" value="NZ_CM002917.1"/>
</dbReference>
<organism evidence="6 7">
    <name type="scientific">Hoeflea phototrophica (strain DSM 17068 / NCIMB 14078 / DFL-43)</name>
    <dbReference type="NCBI Taxonomy" id="411684"/>
    <lineage>
        <taxon>Bacteria</taxon>
        <taxon>Pseudomonadati</taxon>
        <taxon>Pseudomonadota</taxon>
        <taxon>Alphaproteobacteria</taxon>
        <taxon>Hyphomicrobiales</taxon>
        <taxon>Rhizobiaceae</taxon>
        <taxon>Hoeflea</taxon>
    </lineage>
</organism>
<dbReference type="GO" id="GO:0016020">
    <property type="term" value="C:membrane"/>
    <property type="evidence" value="ECO:0007669"/>
    <property type="project" value="UniProtKB-SubCell"/>
</dbReference>
<evidence type="ECO:0000256" key="1">
    <source>
        <dbReference type="ARBA" id="ARBA00004370"/>
    </source>
</evidence>
<dbReference type="HOGENOM" id="CLU_040284_1_0_5"/>
<keyword evidence="7" id="KW-1185">Reference proteome</keyword>
<feature type="compositionally biased region" description="Basic residues" evidence="5">
    <location>
        <begin position="1"/>
        <end position="12"/>
    </location>
</feature>
<accession>A9CUB4</accession>
<evidence type="ECO:0000313" key="7">
    <source>
        <dbReference type="Proteomes" id="UP000004291"/>
    </source>
</evidence>
<dbReference type="AlphaFoldDB" id="A9CUB4"/>
<dbReference type="EMBL" id="ABIA03000005">
    <property type="protein sequence ID" value="EDQ35183.2"/>
    <property type="molecule type" value="Genomic_DNA"/>
</dbReference>
<dbReference type="InterPro" id="IPR019133">
    <property type="entry name" value="MIC60"/>
</dbReference>
<evidence type="ECO:0000256" key="2">
    <source>
        <dbReference type="ARBA" id="ARBA00022692"/>
    </source>
</evidence>
<evidence type="ECO:0008006" key="8">
    <source>
        <dbReference type="Google" id="ProtNLM"/>
    </source>
</evidence>
<name>A9CUB4_HOEPD</name>
<comment type="caution">
    <text evidence="6">The sequence shown here is derived from an EMBL/GenBank/DDBJ whole genome shotgun (WGS) entry which is preliminary data.</text>
</comment>
<comment type="subcellular location">
    <subcellularLocation>
        <location evidence="1">Membrane</location>
    </subcellularLocation>
</comment>
<keyword evidence="3" id="KW-1133">Transmembrane helix</keyword>
<proteinExistence type="predicted"/>
<feature type="region of interest" description="Disordered" evidence="5">
    <location>
        <begin position="1"/>
        <end position="154"/>
    </location>
</feature>
<sequence length="517" mass="51112">MSKGPTPRHSKSPKPLTIDLDAKDVTPQSASSAETKPATDKAKPAGKPAEAALSTSSGSTPKVSAAGATKPATKTETATDKKPAGPGAKPASADVGTSSTAKSGPSASVAQGNASKSTPDQAQTQGEPQAKAQAQAETKRSEPKPAQTAPANRGGGLGLVASGLIGAIIALGGGYGLQTSGLLPVPVVSSDSADQVQSLASRVDGLAGTVDQLSADLSALPSDDGSSLTTELQARLASLEAAIAGGAAAPGDGATVDLGLLTARLDALEASIAALAESAGDASADPELAAAVTELKAGQSGVNAAVSELQSQSAALRESVAGLEQRQATLEGQLDEPSRQIDLARAIAASGLKTAIDRGGPFMSELEAFASVAPDDPAVSEFRDLAARGVPSRSDLMEAFPDAANRAIAAANPIDPDAGLVDRLMSSALSVVKVRPVGEVEGDTADAIVARTEARLLDGNLDAALSEWNTLPQAALAATSDFGDSLAARARAEKLIASSLTGGALPAAPASSQAPAN</sequence>
<dbReference type="Pfam" id="PF09731">
    <property type="entry name" value="Mitofilin"/>
    <property type="match status" value="1"/>
</dbReference>
<dbReference type="Proteomes" id="UP000004291">
    <property type="component" value="Chromosome"/>
</dbReference>
<reference evidence="6 7" key="1">
    <citation type="submission" date="2007-10" db="EMBL/GenBank/DDBJ databases">
        <authorList>
            <person name="Wagner-Dobler I."/>
            <person name="Ferriera S."/>
            <person name="Johnson J."/>
            <person name="Kravitz S."/>
            <person name="Beeson K."/>
            <person name="Sutton G."/>
            <person name="Rogers Y.-H."/>
            <person name="Friedman R."/>
            <person name="Frazier M."/>
            <person name="Venter J.C."/>
        </authorList>
    </citation>
    <scope>NUCLEOTIDE SEQUENCE [LARGE SCALE GENOMIC DNA]</scope>
    <source>
        <strain evidence="6 7">DFL-43</strain>
    </source>
</reference>
<gene>
    <name evidence="6" type="ORF">HPDFL43_18352</name>
</gene>
<reference evidence="6 7" key="2">
    <citation type="submission" date="2012-06" db="EMBL/GenBank/DDBJ databases">
        <authorList>
            <person name="Fiebig A."/>
        </authorList>
    </citation>
    <scope>NUCLEOTIDE SEQUENCE [LARGE SCALE GENOMIC DNA]</scope>
    <source>
        <strain evidence="6 7">DFL-43</strain>
    </source>
</reference>
<keyword evidence="2" id="KW-0812">Transmembrane</keyword>
<evidence type="ECO:0000256" key="5">
    <source>
        <dbReference type="SAM" id="MobiDB-lite"/>
    </source>
</evidence>
<feature type="compositionally biased region" description="Low complexity" evidence="5">
    <location>
        <begin position="65"/>
        <end position="76"/>
    </location>
</feature>
<feature type="compositionally biased region" description="Polar residues" evidence="5">
    <location>
        <begin position="95"/>
        <end position="127"/>
    </location>
</feature>
<dbReference type="STRING" id="411684.HPDFL43_18352"/>
<dbReference type="eggNOG" id="COG4223">
    <property type="taxonomic scope" value="Bacteria"/>
</dbReference>
<feature type="compositionally biased region" description="Polar residues" evidence="5">
    <location>
        <begin position="53"/>
        <end position="62"/>
    </location>
</feature>
<evidence type="ECO:0000256" key="3">
    <source>
        <dbReference type="ARBA" id="ARBA00022989"/>
    </source>
</evidence>
<dbReference type="Gene3D" id="1.10.287.1490">
    <property type="match status" value="1"/>
</dbReference>